<accession>A0A168LIR5</accession>
<evidence type="ECO:0000313" key="7">
    <source>
        <dbReference type="EMBL" id="OAD03583.1"/>
    </source>
</evidence>
<dbReference type="Pfam" id="PF11754">
    <property type="entry name" value="Velvet"/>
    <property type="match status" value="1"/>
</dbReference>
<evidence type="ECO:0000256" key="4">
    <source>
        <dbReference type="ARBA" id="ARBA00023242"/>
    </source>
</evidence>
<keyword evidence="3" id="KW-0804">Transcription</keyword>
<dbReference type="Proteomes" id="UP000077051">
    <property type="component" value="Unassembled WGS sequence"/>
</dbReference>
<evidence type="ECO:0000259" key="6">
    <source>
        <dbReference type="PROSITE" id="PS51821"/>
    </source>
</evidence>
<evidence type="ECO:0000313" key="8">
    <source>
        <dbReference type="Proteomes" id="UP000077051"/>
    </source>
</evidence>
<feature type="region of interest" description="Disordered" evidence="5">
    <location>
        <begin position="98"/>
        <end position="121"/>
    </location>
</feature>
<dbReference type="InterPro" id="IPR038491">
    <property type="entry name" value="Velvet_dom_sf"/>
</dbReference>
<dbReference type="VEuPathDB" id="FungiDB:MUCCIDRAFT_110453"/>
<organism evidence="7 8">
    <name type="scientific">Mucor lusitanicus CBS 277.49</name>
    <dbReference type="NCBI Taxonomy" id="747725"/>
    <lineage>
        <taxon>Eukaryota</taxon>
        <taxon>Fungi</taxon>
        <taxon>Fungi incertae sedis</taxon>
        <taxon>Mucoromycota</taxon>
        <taxon>Mucoromycotina</taxon>
        <taxon>Mucoromycetes</taxon>
        <taxon>Mucorales</taxon>
        <taxon>Mucorineae</taxon>
        <taxon>Mucoraceae</taxon>
        <taxon>Mucor</taxon>
    </lineage>
</organism>
<protein>
    <recommendedName>
        <fullName evidence="6">Velvet domain-containing protein</fullName>
    </recommendedName>
</protein>
<dbReference type="PANTHER" id="PTHR33572">
    <property type="entry name" value="SPORE DEVELOPMENT REGULATOR VOSA"/>
    <property type="match status" value="1"/>
</dbReference>
<dbReference type="PROSITE" id="PS51821">
    <property type="entry name" value="VELVET"/>
    <property type="match status" value="1"/>
</dbReference>
<feature type="compositionally biased region" description="Polar residues" evidence="5">
    <location>
        <begin position="101"/>
        <end position="118"/>
    </location>
</feature>
<reference evidence="7 8" key="1">
    <citation type="submission" date="2015-06" db="EMBL/GenBank/DDBJ databases">
        <title>Expansion of signal transduction pathways in fungi by whole-genome duplication.</title>
        <authorList>
            <consortium name="DOE Joint Genome Institute"/>
            <person name="Corrochano L.M."/>
            <person name="Kuo A."/>
            <person name="Marcet-Houben M."/>
            <person name="Polaino S."/>
            <person name="Salamov A."/>
            <person name="Villalobos J.M."/>
            <person name="Alvarez M.I."/>
            <person name="Avalos J."/>
            <person name="Benito E.P."/>
            <person name="Benoit I."/>
            <person name="Burger G."/>
            <person name="Camino L.P."/>
            <person name="Canovas D."/>
            <person name="Cerda-Olmedo E."/>
            <person name="Cheng J.-F."/>
            <person name="Dominguez A."/>
            <person name="Elias M."/>
            <person name="Eslava A.P."/>
            <person name="Glaser F."/>
            <person name="Grimwood J."/>
            <person name="Gutierrez G."/>
            <person name="Heitman J."/>
            <person name="Henrissat B."/>
            <person name="Iturriaga E.A."/>
            <person name="Lang B.F."/>
            <person name="Lavin J.L."/>
            <person name="Lee S."/>
            <person name="Li W."/>
            <person name="Lindquist E."/>
            <person name="Lopez-Garcia S."/>
            <person name="Luque E.M."/>
            <person name="Marcos A.T."/>
            <person name="Martin J."/>
            <person name="Mccluskey K."/>
            <person name="Medina H.R."/>
            <person name="Miralles-Duran A."/>
            <person name="Miyazaki A."/>
            <person name="Munoz-Torres E."/>
            <person name="Oguiza J.A."/>
            <person name="Ohm R."/>
            <person name="Olmedo M."/>
            <person name="Orejas M."/>
            <person name="Ortiz-Castellanos L."/>
            <person name="Pisabarro A.G."/>
            <person name="Rodriguez-Romero J."/>
            <person name="Ruiz-Herrera J."/>
            <person name="Ruiz-Vazquez R."/>
            <person name="Sanz C."/>
            <person name="Schackwitz W."/>
            <person name="Schmutz J."/>
            <person name="Shahriari M."/>
            <person name="Shelest E."/>
            <person name="Silva-Franco F."/>
            <person name="Soanes D."/>
            <person name="Syed K."/>
            <person name="Tagua V.G."/>
            <person name="Talbot N.J."/>
            <person name="Thon M."/>
            <person name="De Vries R.P."/>
            <person name="Wiebenga A."/>
            <person name="Yadav J.S."/>
            <person name="Braun E.L."/>
            <person name="Baker S."/>
            <person name="Garre V."/>
            <person name="Horwitz B."/>
            <person name="Torres-Martinez S."/>
            <person name="Idnurm A."/>
            <person name="Herrera-Estrella A."/>
            <person name="Gabaldon T."/>
            <person name="Grigoriev I.V."/>
        </authorList>
    </citation>
    <scope>NUCLEOTIDE SEQUENCE [LARGE SCALE GENOMIC DNA]</scope>
    <source>
        <strain evidence="7 8">CBS 277.49</strain>
    </source>
</reference>
<evidence type="ECO:0000256" key="3">
    <source>
        <dbReference type="ARBA" id="ARBA00023163"/>
    </source>
</evidence>
<gene>
    <name evidence="7" type="ORF">MUCCIDRAFT_110453</name>
</gene>
<dbReference type="EMBL" id="AMYB01000004">
    <property type="protein sequence ID" value="OAD03583.1"/>
    <property type="molecule type" value="Genomic_DNA"/>
</dbReference>
<dbReference type="InterPro" id="IPR037525">
    <property type="entry name" value="Velvet_dom"/>
</dbReference>
<dbReference type="Gene3D" id="2.60.40.3960">
    <property type="entry name" value="Velvet domain"/>
    <property type="match status" value="1"/>
</dbReference>
<sequence length="445" mass="49874">MKDNQEESMNLGIYQQQEQQQNQQEDIQQLLSTGFDFTQSLQQPGDQIDANTYLDTCSDSLMHHFIQDHSLHVHQQNADNNAYLSILNDASIPTLNLMPPSANNVTDASTKGGSNHQQDQQKVRGEQDVFNELLQMAASASSTNNTISNTSWLNEFNVNPLENSVFITKNDEPQFFDDSFLSSRTGNIHLKPLESNMSNIQSVNTPSTPMGNDSRIYNLEILQQPERARMCGFGDKDRRPISPPPILKLSVFTKNGMIIDPETFDVSFLVVTCDAHQDFESPDAAENLRNVKPKIDTIPTVAIDEEGKEQYSAVRMRNLAGATVASAEKLYDLEGNLGIFFIFQDISLRIEGVFKLEFSLVDIEEPPFLHCVNTQSASPVLKTVETKPFTSYTPKNFPGVVQSTPLSECFAKQGIKIPVRKEKSKKQNKKVFSTAQFLSDMDKDC</sequence>
<proteinExistence type="predicted"/>
<dbReference type="AlphaFoldDB" id="A0A168LIR5"/>
<evidence type="ECO:0000256" key="5">
    <source>
        <dbReference type="SAM" id="MobiDB-lite"/>
    </source>
</evidence>
<evidence type="ECO:0000256" key="1">
    <source>
        <dbReference type="ARBA" id="ARBA00004123"/>
    </source>
</evidence>
<keyword evidence="4" id="KW-0539">Nucleus</keyword>
<dbReference type="STRING" id="747725.A0A168LIR5"/>
<feature type="domain" description="Velvet" evidence="6">
    <location>
        <begin position="211"/>
        <end position="420"/>
    </location>
</feature>
<dbReference type="OrthoDB" id="5599552at2759"/>
<keyword evidence="2" id="KW-0805">Transcription regulation</keyword>
<keyword evidence="8" id="KW-1185">Reference proteome</keyword>
<dbReference type="InterPro" id="IPR021740">
    <property type="entry name" value="Velvet"/>
</dbReference>
<comment type="subcellular location">
    <subcellularLocation>
        <location evidence="1">Nucleus</location>
    </subcellularLocation>
</comment>
<comment type="caution">
    <text evidence="7">The sequence shown here is derived from an EMBL/GenBank/DDBJ whole genome shotgun (WGS) entry which is preliminary data.</text>
</comment>
<dbReference type="PANTHER" id="PTHR33572:SF3">
    <property type="entry name" value="VELVET COMPLEX SUBUNIT B"/>
    <property type="match status" value="1"/>
</dbReference>
<name>A0A168LIR5_MUCCL</name>
<evidence type="ECO:0000256" key="2">
    <source>
        <dbReference type="ARBA" id="ARBA00023015"/>
    </source>
</evidence>
<dbReference type="GO" id="GO:0005634">
    <property type="term" value="C:nucleus"/>
    <property type="evidence" value="ECO:0007669"/>
    <property type="project" value="UniProtKB-SubCell"/>
</dbReference>